<sequence length="321" mass="35716">MATLNETLPPYMTMEYTLAPFKPTASTNVSSGNWSSSTVLQRCGTDLDLTGLNVDYYSAAKGSGFAEDQYPVRFVPNWILLCSTDSPHTFFATIVRDRRSMRNPLSRPTAMFCSPHYFSEKVWATVDIESKTPRNIKSNGVKLELDPHIFNTAHFEQAVSNVVDLETVVTGAKMPSWKMFDLMKRLQNESLAAVDKDFGTVPPLLPMPFASKGAHFRTISTLGILHTMTEVLGGNFTTSTLVMGEVWRPLETFLLHPLFTHIVQVLLGIVSTLTLTLSLLYARTQRGEELQFDPSTIASNMPLVADNESLLERLVSLDSLN</sequence>
<reference evidence="2" key="1">
    <citation type="journal article" date="2020" name="Stud. Mycol.">
        <title>101 Dothideomycetes genomes: a test case for predicting lifestyles and emergence of pathogens.</title>
        <authorList>
            <person name="Haridas S."/>
            <person name="Albert R."/>
            <person name="Binder M."/>
            <person name="Bloem J."/>
            <person name="Labutti K."/>
            <person name="Salamov A."/>
            <person name="Andreopoulos B."/>
            <person name="Baker S."/>
            <person name="Barry K."/>
            <person name="Bills G."/>
            <person name="Bluhm B."/>
            <person name="Cannon C."/>
            <person name="Castanera R."/>
            <person name="Culley D."/>
            <person name="Daum C."/>
            <person name="Ezra D."/>
            <person name="Gonzalez J."/>
            <person name="Henrissat B."/>
            <person name="Kuo A."/>
            <person name="Liang C."/>
            <person name="Lipzen A."/>
            <person name="Lutzoni F."/>
            <person name="Magnuson J."/>
            <person name="Mondo S."/>
            <person name="Nolan M."/>
            <person name="Ohm R."/>
            <person name="Pangilinan J."/>
            <person name="Park H.-J."/>
            <person name="Ramirez L."/>
            <person name="Alfaro M."/>
            <person name="Sun H."/>
            <person name="Tritt A."/>
            <person name="Yoshinaga Y."/>
            <person name="Zwiers L.-H."/>
            <person name="Turgeon B."/>
            <person name="Goodwin S."/>
            <person name="Spatafora J."/>
            <person name="Crous P."/>
            <person name="Grigoriev I."/>
        </authorList>
    </citation>
    <scope>NUCLEOTIDE SEQUENCE</scope>
    <source>
        <strain evidence="2">CBS 123094</strain>
    </source>
</reference>
<proteinExistence type="predicted"/>
<protein>
    <submittedName>
        <fullName evidence="2">Uncharacterized protein</fullName>
    </submittedName>
</protein>
<accession>A0A6A5WPY2</accession>
<name>A0A6A5WPY2_9PLEO</name>
<organism evidence="2 3">
    <name type="scientific">Amniculicola lignicola CBS 123094</name>
    <dbReference type="NCBI Taxonomy" id="1392246"/>
    <lineage>
        <taxon>Eukaryota</taxon>
        <taxon>Fungi</taxon>
        <taxon>Dikarya</taxon>
        <taxon>Ascomycota</taxon>
        <taxon>Pezizomycotina</taxon>
        <taxon>Dothideomycetes</taxon>
        <taxon>Pleosporomycetidae</taxon>
        <taxon>Pleosporales</taxon>
        <taxon>Amniculicolaceae</taxon>
        <taxon>Amniculicola</taxon>
    </lineage>
</organism>
<evidence type="ECO:0000256" key="1">
    <source>
        <dbReference type="SAM" id="Phobius"/>
    </source>
</evidence>
<dbReference type="Proteomes" id="UP000799779">
    <property type="component" value="Unassembled WGS sequence"/>
</dbReference>
<keyword evidence="3" id="KW-1185">Reference proteome</keyword>
<gene>
    <name evidence="2" type="ORF">P154DRAFT_572394</name>
</gene>
<keyword evidence="1" id="KW-0812">Transmembrane</keyword>
<keyword evidence="1" id="KW-0472">Membrane</keyword>
<keyword evidence="1" id="KW-1133">Transmembrane helix</keyword>
<evidence type="ECO:0000313" key="3">
    <source>
        <dbReference type="Proteomes" id="UP000799779"/>
    </source>
</evidence>
<feature type="transmembrane region" description="Helical" evidence="1">
    <location>
        <begin position="258"/>
        <end position="282"/>
    </location>
</feature>
<dbReference type="AlphaFoldDB" id="A0A6A5WPY2"/>
<dbReference type="OrthoDB" id="3248909at2759"/>
<dbReference type="EMBL" id="ML977569">
    <property type="protein sequence ID" value="KAF2003933.1"/>
    <property type="molecule type" value="Genomic_DNA"/>
</dbReference>
<evidence type="ECO:0000313" key="2">
    <source>
        <dbReference type="EMBL" id="KAF2003933.1"/>
    </source>
</evidence>